<keyword evidence="1 4" id="KW-0378">Hydrolase</keyword>
<evidence type="ECO:0000256" key="2">
    <source>
        <dbReference type="SAM" id="Phobius"/>
    </source>
</evidence>
<evidence type="ECO:0000256" key="1">
    <source>
        <dbReference type="ARBA" id="ARBA00022801"/>
    </source>
</evidence>
<protein>
    <submittedName>
        <fullName evidence="4">Stage II sporulation protein E</fullName>
        <ecNumber evidence="4">3.1.3.16</ecNumber>
    </submittedName>
</protein>
<feature type="transmembrane region" description="Helical" evidence="2">
    <location>
        <begin position="59"/>
        <end position="85"/>
    </location>
</feature>
<dbReference type="RefSeq" id="WP_288184735.1">
    <property type="nucleotide sequence ID" value="NZ_LT608335.1"/>
</dbReference>
<name>A0A212LWS8_9FIRM</name>
<dbReference type="InterPro" id="IPR001932">
    <property type="entry name" value="PPM-type_phosphatase-like_dom"/>
</dbReference>
<dbReference type="EMBL" id="FMJE01000004">
    <property type="protein sequence ID" value="SCM81879.1"/>
    <property type="molecule type" value="Genomic_DNA"/>
</dbReference>
<gene>
    <name evidence="4" type="primary">spoIIE</name>
    <name evidence="4" type="ORF">KL86SPO_40364</name>
</gene>
<feature type="transmembrane region" description="Helical" evidence="2">
    <location>
        <begin position="234"/>
        <end position="260"/>
    </location>
</feature>
<dbReference type="InterPro" id="IPR036457">
    <property type="entry name" value="PPM-type-like_dom_sf"/>
</dbReference>
<dbReference type="PANTHER" id="PTHR43156:SF2">
    <property type="entry name" value="STAGE II SPORULATION PROTEIN E"/>
    <property type="match status" value="1"/>
</dbReference>
<feature type="domain" description="PPM-type phosphatase" evidence="3">
    <location>
        <begin position="600"/>
        <end position="811"/>
    </location>
</feature>
<accession>A0A212LWS8</accession>
<feature type="transmembrane region" description="Helical" evidence="2">
    <location>
        <begin position="266"/>
        <end position="283"/>
    </location>
</feature>
<feature type="transmembrane region" description="Helical" evidence="2">
    <location>
        <begin position="97"/>
        <end position="125"/>
    </location>
</feature>
<reference evidence="4" key="1">
    <citation type="submission" date="2016-08" db="EMBL/GenBank/DDBJ databases">
        <authorList>
            <person name="Seilhamer J.J."/>
        </authorList>
    </citation>
    <scope>NUCLEOTIDE SEQUENCE</scope>
    <source>
        <strain evidence="4">86</strain>
    </source>
</reference>
<dbReference type="Pfam" id="PF19732">
    <property type="entry name" value="SpoIIE_N"/>
    <property type="match status" value="1"/>
</dbReference>
<keyword evidence="2" id="KW-1133">Transmembrane helix</keyword>
<feature type="transmembrane region" description="Helical" evidence="2">
    <location>
        <begin position="137"/>
        <end position="155"/>
    </location>
</feature>
<dbReference type="Gene3D" id="3.60.40.10">
    <property type="entry name" value="PPM-type phosphatase domain"/>
    <property type="match status" value="1"/>
</dbReference>
<evidence type="ECO:0000313" key="4">
    <source>
        <dbReference type="EMBL" id="SCM81879.1"/>
    </source>
</evidence>
<dbReference type="GO" id="GO:0004722">
    <property type="term" value="F:protein serine/threonine phosphatase activity"/>
    <property type="evidence" value="ECO:0007669"/>
    <property type="project" value="UniProtKB-EC"/>
</dbReference>
<dbReference type="SMART" id="SM00331">
    <property type="entry name" value="PP2C_SIG"/>
    <property type="match status" value="1"/>
</dbReference>
<dbReference type="NCBIfam" id="TIGR02865">
    <property type="entry name" value="spore_II_E"/>
    <property type="match status" value="1"/>
</dbReference>
<organism evidence="4">
    <name type="scientific">uncultured Sporomusa sp</name>
    <dbReference type="NCBI Taxonomy" id="307249"/>
    <lineage>
        <taxon>Bacteria</taxon>
        <taxon>Bacillati</taxon>
        <taxon>Bacillota</taxon>
        <taxon>Negativicutes</taxon>
        <taxon>Selenomonadales</taxon>
        <taxon>Sporomusaceae</taxon>
        <taxon>Sporomusa</taxon>
        <taxon>environmental samples</taxon>
    </lineage>
</organism>
<keyword evidence="2" id="KW-0472">Membrane</keyword>
<feature type="transmembrane region" description="Helical" evidence="2">
    <location>
        <begin position="290"/>
        <end position="307"/>
    </location>
</feature>
<dbReference type="EC" id="3.1.3.16" evidence="4"/>
<dbReference type="Pfam" id="PF07228">
    <property type="entry name" value="SpoIIE"/>
    <property type="match status" value="1"/>
</dbReference>
<feature type="transmembrane region" description="Helical" evidence="2">
    <location>
        <begin position="162"/>
        <end position="186"/>
    </location>
</feature>
<dbReference type="AlphaFoldDB" id="A0A212LWS8"/>
<dbReference type="PANTHER" id="PTHR43156">
    <property type="entry name" value="STAGE II SPORULATION PROTEIN E-RELATED"/>
    <property type="match status" value="1"/>
</dbReference>
<dbReference type="SUPFAM" id="SSF81606">
    <property type="entry name" value="PP2C-like"/>
    <property type="match status" value="1"/>
</dbReference>
<feature type="transmembrane region" description="Helical" evidence="2">
    <location>
        <begin position="198"/>
        <end position="222"/>
    </location>
</feature>
<evidence type="ECO:0000259" key="3">
    <source>
        <dbReference type="SMART" id="SM00331"/>
    </source>
</evidence>
<keyword evidence="2" id="KW-0812">Transmembrane</keyword>
<dbReference type="InterPro" id="IPR052016">
    <property type="entry name" value="Bact_Sigma-Reg"/>
</dbReference>
<proteinExistence type="predicted"/>
<dbReference type="InterPro" id="IPR014221">
    <property type="entry name" value="SpoII_E"/>
</dbReference>
<dbReference type="InterPro" id="IPR045768">
    <property type="entry name" value="SpoIIE_N"/>
</dbReference>
<sequence length="819" mass="87586">MPKVSVITLPEEVLQPPAARVPAEAMPESKRRFPWQEFFGWVRAVARALFHQQNLPLNMLALLLGRVSLMGEVAPFGLALFAAVAGLTRERAAAVGVWALAGVLSAGLYQEAMVYLISMLLYWRLSDKLSRYEKKVQAVPLFMFGSVFLSGMALLPWQDWALYSMLAVFFDATLCMVLVFIFQYGVPLFLTQAQRPEAGTEGLICGIIILAAAVAGLGNVMIYDYSVRNMAGALIIMLLAFSGGSGLGASVGIVTGLAVGLSDGNAASSIAMCALAGMLGGLFRSMGKSAVLLGFILGSAIAVLYLGRPGELLLVLVEAAVAGAAFMLVPAAKLSQWRERCLDESDSAEAAQQTVNTAVDKLNQIAGMFKDLSGAFGSGSAKENTAYNEKIKEAQLAQALAAVGERVCGPCARRDECWERDFYQTYQAMLDMLALAEAGRLQSGVLPDCIRIACINRQGLTDLLVQVAESNRAHWYWHKKLHDCRQVTVEQLKATGMIIGNLAQELKKGPQSDAEAAELLAERAAILGCPLTGLRVTSERGKVLVEAQKTACEGTRECVNTILPATTNLLQEKMILHAECGSKIRHKDCKLAMELAERYHVETGMATMAKGGGEISGDTCVAEPVSRGRTALILSDGMGSGEAAANGSGHAVKFLQQLLAAGFDIDTAVKTVNSMLLIKMPGDSFATVDMVVVDTFTGEAEFLKVGSAPSYVKRVREVVTINPAAPPIGILETIEIEPVRRMLVPGDIVVMVSDGIIDAGRGTAKENWVANFLRRTGSERPQDIADKILYQALEYSGGVAGDDMAVLVARVAEPPGIIQ</sequence>